<accession>A0A8K0CRH5</accession>
<dbReference type="GO" id="GO:0007623">
    <property type="term" value="P:circadian rhythm"/>
    <property type="evidence" value="ECO:0007669"/>
    <property type="project" value="UniProtKB-ARBA"/>
</dbReference>
<dbReference type="SMART" id="SM00700">
    <property type="entry name" value="JHBP"/>
    <property type="match status" value="1"/>
</dbReference>
<keyword evidence="5" id="KW-1185">Reference proteome</keyword>
<dbReference type="InterPro" id="IPR038606">
    <property type="entry name" value="To_sf"/>
</dbReference>
<dbReference type="Proteomes" id="UP000801492">
    <property type="component" value="Unassembled WGS sequence"/>
</dbReference>
<protein>
    <submittedName>
        <fullName evidence="4">Uncharacterized protein</fullName>
    </submittedName>
</protein>
<evidence type="ECO:0000256" key="3">
    <source>
        <dbReference type="ARBA" id="ARBA00060902"/>
    </source>
</evidence>
<dbReference type="Pfam" id="PF06585">
    <property type="entry name" value="JHBP"/>
    <property type="match status" value="1"/>
</dbReference>
<keyword evidence="2" id="KW-0090">Biological rhythms</keyword>
<keyword evidence="1" id="KW-0732">Signal</keyword>
<dbReference type="AlphaFoldDB" id="A0A8K0CRH5"/>
<gene>
    <name evidence="4" type="ORF">ILUMI_13906</name>
</gene>
<dbReference type="PANTHER" id="PTHR11008">
    <property type="entry name" value="PROTEIN TAKEOUT-LIKE PROTEIN"/>
    <property type="match status" value="1"/>
</dbReference>
<comment type="similarity">
    <text evidence="3">Belongs to the TO family.</text>
</comment>
<dbReference type="GO" id="GO:0005615">
    <property type="term" value="C:extracellular space"/>
    <property type="evidence" value="ECO:0007669"/>
    <property type="project" value="TreeGrafter"/>
</dbReference>
<proteinExistence type="inferred from homology"/>
<comment type="caution">
    <text evidence="4">The sequence shown here is derived from an EMBL/GenBank/DDBJ whole genome shotgun (WGS) entry which is preliminary data.</text>
</comment>
<name>A0A8K0CRH5_IGNLU</name>
<sequence length="204" mass="23181">MPHLIKGIPEMDVPPIDPLEFSSIKINTGNTGSVSMKIELLNGTVSGLRNLKIENHKMDFDNIIFSAILIIPEVKIEGTYRINGKILLFELDGEGHIGFNATDVRTDSVWYGSTYTKKNKKHVSIDKIKFNEVNIKNIRVKLDNLFGANNEALTDTVNNAINNSIDTLQEDFEPIIKETLIEIIRGRFNRVYQLFPMDQLYLND</sequence>
<reference evidence="4" key="1">
    <citation type="submission" date="2019-08" db="EMBL/GenBank/DDBJ databases">
        <title>The genome of the North American firefly Photinus pyralis.</title>
        <authorList>
            <consortium name="Photinus pyralis genome working group"/>
            <person name="Fallon T.R."/>
            <person name="Sander Lower S.E."/>
            <person name="Weng J.-K."/>
        </authorList>
    </citation>
    <scope>NUCLEOTIDE SEQUENCE</scope>
    <source>
        <strain evidence="4">TRF0915ILg1</strain>
        <tissue evidence="4">Whole body</tissue>
    </source>
</reference>
<evidence type="ECO:0000256" key="1">
    <source>
        <dbReference type="ARBA" id="ARBA00022729"/>
    </source>
</evidence>
<dbReference type="InterPro" id="IPR010562">
    <property type="entry name" value="Haemolymph_juvenile_hormone-bd"/>
</dbReference>
<dbReference type="OrthoDB" id="7419171at2759"/>
<dbReference type="Gene3D" id="3.15.10.30">
    <property type="entry name" value="Haemolymph juvenile hormone binding protein"/>
    <property type="match status" value="1"/>
</dbReference>
<evidence type="ECO:0000256" key="2">
    <source>
        <dbReference type="ARBA" id="ARBA00023108"/>
    </source>
</evidence>
<evidence type="ECO:0000313" key="5">
    <source>
        <dbReference type="Proteomes" id="UP000801492"/>
    </source>
</evidence>
<organism evidence="4 5">
    <name type="scientific">Ignelater luminosus</name>
    <name type="common">Cucubano</name>
    <name type="synonym">Pyrophorus luminosus</name>
    <dbReference type="NCBI Taxonomy" id="2038154"/>
    <lineage>
        <taxon>Eukaryota</taxon>
        <taxon>Metazoa</taxon>
        <taxon>Ecdysozoa</taxon>
        <taxon>Arthropoda</taxon>
        <taxon>Hexapoda</taxon>
        <taxon>Insecta</taxon>
        <taxon>Pterygota</taxon>
        <taxon>Neoptera</taxon>
        <taxon>Endopterygota</taxon>
        <taxon>Coleoptera</taxon>
        <taxon>Polyphaga</taxon>
        <taxon>Elateriformia</taxon>
        <taxon>Elateroidea</taxon>
        <taxon>Elateridae</taxon>
        <taxon>Agrypninae</taxon>
        <taxon>Pyrophorini</taxon>
        <taxon>Ignelater</taxon>
    </lineage>
</organism>
<dbReference type="EMBL" id="VTPC01008835">
    <property type="protein sequence ID" value="KAF2892265.1"/>
    <property type="molecule type" value="Genomic_DNA"/>
</dbReference>
<dbReference type="FunFam" id="3.15.10.30:FF:000001">
    <property type="entry name" value="Takeout-like protein 1"/>
    <property type="match status" value="1"/>
</dbReference>
<dbReference type="PANTHER" id="PTHR11008:SF41">
    <property type="entry name" value="RE70318P"/>
    <property type="match status" value="1"/>
</dbReference>
<evidence type="ECO:0000313" key="4">
    <source>
        <dbReference type="EMBL" id="KAF2892265.1"/>
    </source>
</evidence>